<dbReference type="InterPro" id="IPR038695">
    <property type="entry name" value="Saro_0823-like_sf"/>
</dbReference>
<organism evidence="1">
    <name type="scientific">marine sediment metagenome</name>
    <dbReference type="NCBI Taxonomy" id="412755"/>
    <lineage>
        <taxon>unclassified sequences</taxon>
        <taxon>metagenomes</taxon>
        <taxon>ecological metagenomes</taxon>
    </lineage>
</organism>
<reference evidence="1" key="1">
    <citation type="journal article" date="2015" name="Nature">
        <title>Complex archaea that bridge the gap between prokaryotes and eukaryotes.</title>
        <authorList>
            <person name="Spang A."/>
            <person name="Saw J.H."/>
            <person name="Jorgensen S.L."/>
            <person name="Zaremba-Niedzwiedzka K."/>
            <person name="Martijn J."/>
            <person name="Lind A.E."/>
            <person name="van Eijk R."/>
            <person name="Schleper C."/>
            <person name="Guy L."/>
            <person name="Ettema T.J."/>
        </authorList>
    </citation>
    <scope>NUCLEOTIDE SEQUENCE</scope>
</reference>
<gene>
    <name evidence="1" type="ORF">LCGC14_2775610</name>
</gene>
<dbReference type="Gene3D" id="2.60.120.1140">
    <property type="entry name" value="Protein of unknown function DUF192"/>
    <property type="match status" value="1"/>
</dbReference>
<dbReference type="PANTHER" id="PTHR37953">
    <property type="entry name" value="UPF0127 PROTEIN MJ1496"/>
    <property type="match status" value="1"/>
</dbReference>
<feature type="non-terminal residue" evidence="1">
    <location>
        <position position="1"/>
    </location>
</feature>
<evidence type="ECO:0008006" key="2">
    <source>
        <dbReference type="Google" id="ProtNLM"/>
    </source>
</evidence>
<name>A0A0F9B3J9_9ZZZZ</name>
<proteinExistence type="predicted"/>
<sequence>DNGMLFKFKYPQKLKFWGLNTYIPLSIAFVSKDNIIEKISYISPYSTKLVSSDIDCNSAIEANYNFFQKNKIGIGTKISVIEEDDQTFIKF</sequence>
<dbReference type="InterPro" id="IPR003795">
    <property type="entry name" value="DUF192"/>
</dbReference>
<evidence type="ECO:0000313" key="1">
    <source>
        <dbReference type="EMBL" id="KKK85209.1"/>
    </source>
</evidence>
<accession>A0A0F9B3J9</accession>
<dbReference type="EMBL" id="LAZR01051414">
    <property type="protein sequence ID" value="KKK85209.1"/>
    <property type="molecule type" value="Genomic_DNA"/>
</dbReference>
<dbReference type="PANTHER" id="PTHR37953:SF1">
    <property type="entry name" value="UPF0127 PROTEIN MJ1496"/>
    <property type="match status" value="1"/>
</dbReference>
<dbReference type="AlphaFoldDB" id="A0A0F9B3J9"/>
<protein>
    <recommendedName>
        <fullName evidence="2">DUF192 domain-containing protein</fullName>
    </recommendedName>
</protein>
<dbReference type="Pfam" id="PF02643">
    <property type="entry name" value="DUF192"/>
    <property type="match status" value="1"/>
</dbReference>
<comment type="caution">
    <text evidence="1">The sequence shown here is derived from an EMBL/GenBank/DDBJ whole genome shotgun (WGS) entry which is preliminary data.</text>
</comment>